<dbReference type="OrthoDB" id="5640840at2"/>
<gene>
    <name evidence="1" type="ORF">Lbru_1359</name>
</gene>
<proteinExistence type="predicted"/>
<dbReference type="PATRIC" id="fig|29422.6.peg.1439"/>
<organism evidence="1 2">
    <name type="scientific">Legionella brunensis</name>
    <dbReference type="NCBI Taxonomy" id="29422"/>
    <lineage>
        <taxon>Bacteria</taxon>
        <taxon>Pseudomonadati</taxon>
        <taxon>Pseudomonadota</taxon>
        <taxon>Gammaproteobacteria</taxon>
        <taxon>Legionellales</taxon>
        <taxon>Legionellaceae</taxon>
        <taxon>Legionella</taxon>
    </lineage>
</organism>
<reference evidence="1 2" key="1">
    <citation type="submission" date="2015-11" db="EMBL/GenBank/DDBJ databases">
        <title>Genomic analysis of 38 Legionella species identifies large and diverse effector repertoires.</title>
        <authorList>
            <person name="Burstein D."/>
            <person name="Amaro F."/>
            <person name="Zusman T."/>
            <person name="Lifshitz Z."/>
            <person name="Cohen O."/>
            <person name="Gilbert J.A."/>
            <person name="Pupko T."/>
            <person name="Shuman H.A."/>
            <person name="Segal G."/>
        </authorList>
    </citation>
    <scope>NUCLEOTIDE SEQUENCE [LARGE SCALE GENOMIC DNA]</scope>
    <source>
        <strain evidence="1 2">ATCC 43878</strain>
    </source>
</reference>
<dbReference type="AlphaFoldDB" id="A0A0W0SMD7"/>
<evidence type="ECO:0000313" key="2">
    <source>
        <dbReference type="Proteomes" id="UP000054742"/>
    </source>
</evidence>
<dbReference type="GO" id="GO:0008745">
    <property type="term" value="F:N-acetylmuramoyl-L-alanine amidase activity"/>
    <property type="evidence" value="ECO:0007669"/>
    <property type="project" value="InterPro"/>
</dbReference>
<protein>
    <submittedName>
        <fullName evidence="1">Uncharacterized protein</fullName>
    </submittedName>
</protein>
<dbReference type="Gene3D" id="3.40.80.10">
    <property type="entry name" value="Peptidoglycan recognition protein-like"/>
    <property type="match status" value="1"/>
</dbReference>
<dbReference type="InterPro" id="IPR036505">
    <property type="entry name" value="Amidase/PGRP_sf"/>
</dbReference>
<accession>A0A0W0SMD7</accession>
<dbReference type="GO" id="GO:0009253">
    <property type="term" value="P:peptidoglycan catabolic process"/>
    <property type="evidence" value="ECO:0007669"/>
    <property type="project" value="InterPro"/>
</dbReference>
<sequence length="558" mass="63233">MGGGATPPAVRQMDNYGKEVSDAFDSAEADFFASGKHFKTDEVINLISTSGYFRVDYYENTSPLDIHYVVFFFNKKNYEMTKNPEVFEVHGTLARKYIELHRNLPNITNFPIDNDRLLKTDNEYVISVENECVLVWSHATNGVTQRKYSSYKPNNENTLVAFTEEYSISEPDLNFKNWKNATLQNLSARGVGRPTQILLHETAGMEMGTDAAFKVPAHFCIANVKDKKGNIFQMVDIAANVPHGEITNNRAIGIEFVNAPFDIWKQVPDPNNPKNSIDEIPRTKSNFGLKDSTKGIYLQVEKISIRDATISKPVQFVPLEFSETQENDFFEVKIPEDNLLNKTALLAFKINGKNVATAKDKVVTIQYCKPVKFENLKYLVELLYDNELIKDADFEDSEFWKSVYYDPEQDKTFYIYQRLFTEAITTTTQAGKTIRKVTMRFMIDLISPSIFSHGHIGHHADGYLQGLYLYLRIVEALSAKATLQAMVFFLTSDKTDAEKIALEITEEMTVVRTSEINSAGGESNIDVKFSIPTTPTAIKIINFLELDIDAVRAKFPGI</sequence>
<evidence type="ECO:0000313" key="1">
    <source>
        <dbReference type="EMBL" id="KTC84491.1"/>
    </source>
</evidence>
<dbReference type="SUPFAM" id="SSF55846">
    <property type="entry name" value="N-acetylmuramoyl-L-alanine amidase-like"/>
    <property type="match status" value="1"/>
</dbReference>
<comment type="caution">
    <text evidence="1">The sequence shown here is derived from an EMBL/GenBank/DDBJ whole genome shotgun (WGS) entry which is preliminary data.</text>
</comment>
<dbReference type="EMBL" id="LNXV01000009">
    <property type="protein sequence ID" value="KTC84491.1"/>
    <property type="molecule type" value="Genomic_DNA"/>
</dbReference>
<dbReference type="RefSeq" id="WP_058441442.1">
    <property type="nucleotide sequence ID" value="NZ_CAAAHU010000023.1"/>
</dbReference>
<name>A0A0W0SMD7_9GAMM</name>
<dbReference type="Proteomes" id="UP000054742">
    <property type="component" value="Unassembled WGS sequence"/>
</dbReference>
<keyword evidence="2" id="KW-1185">Reference proteome</keyword>